<organism evidence="2 3">
    <name type="scientific">Streptomyces gobitricini</name>
    <dbReference type="NCBI Taxonomy" id="68211"/>
    <lineage>
        <taxon>Bacteria</taxon>
        <taxon>Bacillati</taxon>
        <taxon>Actinomycetota</taxon>
        <taxon>Actinomycetes</taxon>
        <taxon>Kitasatosporales</taxon>
        <taxon>Streptomycetaceae</taxon>
        <taxon>Streptomyces</taxon>
    </lineage>
</organism>
<feature type="compositionally biased region" description="Basic and acidic residues" evidence="1">
    <location>
        <begin position="99"/>
        <end position="111"/>
    </location>
</feature>
<evidence type="ECO:0000313" key="3">
    <source>
        <dbReference type="Proteomes" id="UP001499942"/>
    </source>
</evidence>
<dbReference type="EMBL" id="BAAASR010000018">
    <property type="protein sequence ID" value="GAA2500716.1"/>
    <property type="molecule type" value="Genomic_DNA"/>
</dbReference>
<comment type="caution">
    <text evidence="2">The sequence shown here is derived from an EMBL/GenBank/DDBJ whole genome shotgun (WGS) entry which is preliminary data.</text>
</comment>
<feature type="compositionally biased region" description="Low complexity" evidence="1">
    <location>
        <begin position="15"/>
        <end position="34"/>
    </location>
</feature>
<evidence type="ECO:0000256" key="1">
    <source>
        <dbReference type="SAM" id="MobiDB-lite"/>
    </source>
</evidence>
<feature type="region of interest" description="Disordered" evidence="1">
    <location>
        <begin position="1"/>
        <end position="111"/>
    </location>
</feature>
<evidence type="ECO:0000313" key="2">
    <source>
        <dbReference type="EMBL" id="GAA2500716.1"/>
    </source>
</evidence>
<feature type="compositionally biased region" description="Basic and acidic residues" evidence="1">
    <location>
        <begin position="54"/>
        <end position="76"/>
    </location>
</feature>
<protein>
    <submittedName>
        <fullName evidence="2">Uncharacterized protein</fullName>
    </submittedName>
</protein>
<accession>A0ABP5ZLP5</accession>
<sequence>MAGEPKGVRDRRGRPGAADPPHAGGAGLCDADGGSESPDSRDDETERDVNQLGDKPEEVRRRLEDEKRKASRRPDDGPAEGAEEPPGPAAPKGPVPGDAPREGHPDTRDRQ</sequence>
<dbReference type="Proteomes" id="UP001499942">
    <property type="component" value="Unassembled WGS sequence"/>
</dbReference>
<feature type="compositionally biased region" description="Basic and acidic residues" evidence="1">
    <location>
        <begin position="1"/>
        <end position="10"/>
    </location>
</feature>
<reference evidence="3" key="1">
    <citation type="journal article" date="2019" name="Int. J. Syst. Evol. Microbiol.">
        <title>The Global Catalogue of Microorganisms (GCM) 10K type strain sequencing project: providing services to taxonomists for standard genome sequencing and annotation.</title>
        <authorList>
            <consortium name="The Broad Institute Genomics Platform"/>
            <consortium name="The Broad Institute Genome Sequencing Center for Infectious Disease"/>
            <person name="Wu L."/>
            <person name="Ma J."/>
        </authorList>
    </citation>
    <scope>NUCLEOTIDE SEQUENCE [LARGE SCALE GENOMIC DNA]</scope>
    <source>
        <strain evidence="3">JCM 5062</strain>
    </source>
</reference>
<name>A0ABP5ZLP5_9ACTN</name>
<feature type="compositionally biased region" description="Pro residues" evidence="1">
    <location>
        <begin position="85"/>
        <end position="94"/>
    </location>
</feature>
<gene>
    <name evidence="2" type="ORF">GCM10010393_36440</name>
</gene>
<keyword evidence="3" id="KW-1185">Reference proteome</keyword>
<proteinExistence type="predicted"/>